<dbReference type="AlphaFoldDB" id="A0A3M0GYI9"/>
<dbReference type="RefSeq" id="WP_121910435.1">
    <property type="nucleotide sequence ID" value="NZ_CP068291.1"/>
</dbReference>
<feature type="transmembrane region" description="Helical" evidence="6">
    <location>
        <begin position="149"/>
        <end position="174"/>
    </location>
</feature>
<dbReference type="GeneID" id="92745619"/>
<protein>
    <submittedName>
        <fullName evidence="8">LysE family translocator</fullName>
    </submittedName>
</protein>
<sequence>MSWTSFCTILLMNLVGAASPGPDIILVTRYATKSRRHAIAAAAGIQIGVFFWCGATVFGAAALLTAFPGILGAVQAIGGSFLVFMGWRALRSGLEQRTNPPVDLEDAEAKLGRLRHSFNMGLATNLSNPKIVLFLAAMIAPQLPASPPLWLAITLTLALALTAFAFFLVVATVISTNAVRRKLIAAGPWVDIGSGLFFIIAGLALVVAGVQQLIA</sequence>
<feature type="transmembrane region" description="Helical" evidence="6">
    <location>
        <begin position="39"/>
        <end position="64"/>
    </location>
</feature>
<proteinExistence type="predicted"/>
<accession>A0A3M0GYI9</accession>
<evidence type="ECO:0000313" key="7">
    <source>
        <dbReference type="EMBL" id="MBM0243356.1"/>
    </source>
</evidence>
<feature type="transmembrane region" description="Helical" evidence="6">
    <location>
        <begin position="70"/>
        <end position="90"/>
    </location>
</feature>
<feature type="transmembrane region" description="Helical" evidence="6">
    <location>
        <begin position="6"/>
        <end position="27"/>
    </location>
</feature>
<evidence type="ECO:0000313" key="8">
    <source>
        <dbReference type="EMBL" id="RMB62997.1"/>
    </source>
</evidence>
<keyword evidence="10" id="KW-1185">Reference proteome</keyword>
<keyword evidence="3 6" id="KW-0812">Transmembrane</keyword>
<dbReference type="Proteomes" id="UP000270649">
    <property type="component" value="Unassembled WGS sequence"/>
</dbReference>
<dbReference type="EMBL" id="REGC01000003">
    <property type="protein sequence ID" value="RMB62997.1"/>
    <property type="molecule type" value="Genomic_DNA"/>
</dbReference>
<keyword evidence="5 6" id="KW-0472">Membrane</keyword>
<dbReference type="EMBL" id="JAACBX020000001">
    <property type="protein sequence ID" value="MBM0243356.1"/>
    <property type="molecule type" value="Genomic_DNA"/>
</dbReference>
<evidence type="ECO:0000256" key="2">
    <source>
        <dbReference type="ARBA" id="ARBA00022475"/>
    </source>
</evidence>
<comment type="subcellular location">
    <subcellularLocation>
        <location evidence="1">Cell membrane</location>
        <topology evidence="1">Multi-pass membrane protein</topology>
    </subcellularLocation>
</comment>
<dbReference type="Proteomes" id="UP001518680">
    <property type="component" value="Unassembled WGS sequence"/>
</dbReference>
<gene>
    <name evidence="8" type="ORF">D9543_03090</name>
    <name evidence="7" type="ORF">GWO63_003490</name>
</gene>
<dbReference type="Pfam" id="PF01810">
    <property type="entry name" value="LysE"/>
    <property type="match status" value="1"/>
</dbReference>
<feature type="transmembrane region" description="Helical" evidence="6">
    <location>
        <begin position="122"/>
        <end position="143"/>
    </location>
</feature>
<dbReference type="InterPro" id="IPR001123">
    <property type="entry name" value="LeuE-type"/>
</dbReference>
<name>A0A3M0GYI9_9CORY</name>
<dbReference type="PANTHER" id="PTHR30086">
    <property type="entry name" value="ARGININE EXPORTER PROTEIN ARGO"/>
    <property type="match status" value="1"/>
</dbReference>
<evidence type="ECO:0000256" key="5">
    <source>
        <dbReference type="ARBA" id="ARBA00023136"/>
    </source>
</evidence>
<evidence type="ECO:0000256" key="4">
    <source>
        <dbReference type="ARBA" id="ARBA00022989"/>
    </source>
</evidence>
<keyword evidence="2" id="KW-1003">Cell membrane</keyword>
<dbReference type="GO" id="GO:0005886">
    <property type="term" value="C:plasma membrane"/>
    <property type="evidence" value="ECO:0007669"/>
    <property type="project" value="UniProtKB-SubCell"/>
</dbReference>
<evidence type="ECO:0000256" key="1">
    <source>
        <dbReference type="ARBA" id="ARBA00004651"/>
    </source>
</evidence>
<keyword evidence="4 6" id="KW-1133">Transmembrane helix</keyword>
<evidence type="ECO:0000313" key="9">
    <source>
        <dbReference type="Proteomes" id="UP000270649"/>
    </source>
</evidence>
<reference evidence="8 9" key="1">
    <citation type="submission" date="2018-10" db="EMBL/GenBank/DDBJ databases">
        <title>Corynebacterium macginleyi genome sequencing and assembly of the type strain and two clinical samples.</title>
        <authorList>
            <person name="Bernier A.-M."/>
            <person name="Bernard K."/>
        </authorList>
    </citation>
    <scope>NUCLEOTIDE SEQUENCE [LARGE SCALE GENOMIC DNA]</scope>
    <source>
        <strain evidence="8 9">NML 120205</strain>
    </source>
</reference>
<feature type="transmembrane region" description="Helical" evidence="6">
    <location>
        <begin position="195"/>
        <end position="214"/>
    </location>
</feature>
<evidence type="ECO:0000256" key="6">
    <source>
        <dbReference type="SAM" id="Phobius"/>
    </source>
</evidence>
<reference evidence="7 10" key="2">
    <citation type="submission" date="2021-01" db="EMBL/GenBank/DDBJ databases">
        <title>Complete genome sequences of Corynebacterium macginleyi strains isolated from infectious keratitis.</title>
        <authorList>
            <person name="Sagerfors S."/>
            <person name="Poehlein A."/>
            <person name="Soderquist B."/>
            <person name="Bruggemann H."/>
        </authorList>
    </citation>
    <scope>NUCLEOTIDE SEQUENCE [LARGE SCALE GENOMIC DNA]</scope>
    <source>
        <strain evidence="7 10">12T220</strain>
    </source>
</reference>
<comment type="caution">
    <text evidence="8">The sequence shown here is derived from an EMBL/GenBank/DDBJ whole genome shotgun (WGS) entry which is preliminary data.</text>
</comment>
<evidence type="ECO:0000313" key="10">
    <source>
        <dbReference type="Proteomes" id="UP001518680"/>
    </source>
</evidence>
<organism evidence="8 9">
    <name type="scientific">Corynebacterium macginleyi</name>
    <dbReference type="NCBI Taxonomy" id="38290"/>
    <lineage>
        <taxon>Bacteria</taxon>
        <taxon>Bacillati</taxon>
        <taxon>Actinomycetota</taxon>
        <taxon>Actinomycetes</taxon>
        <taxon>Mycobacteriales</taxon>
        <taxon>Corynebacteriaceae</taxon>
        <taxon>Corynebacterium</taxon>
    </lineage>
</organism>
<dbReference type="PANTHER" id="PTHR30086:SF19">
    <property type="entry name" value="THREONINE EFFLUX PROTEIN"/>
    <property type="match status" value="1"/>
</dbReference>
<evidence type="ECO:0000256" key="3">
    <source>
        <dbReference type="ARBA" id="ARBA00022692"/>
    </source>
</evidence>
<dbReference type="GO" id="GO:0015171">
    <property type="term" value="F:amino acid transmembrane transporter activity"/>
    <property type="evidence" value="ECO:0007669"/>
    <property type="project" value="TreeGrafter"/>
</dbReference>